<dbReference type="AlphaFoldDB" id="A0A1B7SD96"/>
<reference evidence="1" key="1">
    <citation type="journal article" date="2021" name="Open Biol.">
        <title>Shared evolutionary footprints suggest mitochondrial oxidative damage underlies multiple complex I losses in fungi.</title>
        <authorList>
            <person name="Schikora-Tamarit M.A."/>
            <person name="Marcet-Houben M."/>
            <person name="Nosek J."/>
            <person name="Gabaldon T."/>
        </authorList>
    </citation>
    <scope>NUCLEOTIDE SEQUENCE</scope>
    <source>
        <strain evidence="1">NCAIM Y.01608</strain>
    </source>
</reference>
<dbReference type="Proteomes" id="UP000788993">
    <property type="component" value="Unassembled WGS sequence"/>
</dbReference>
<proteinExistence type="predicted"/>
<dbReference type="RefSeq" id="XP_018209430.1">
    <property type="nucleotide sequence ID" value="XM_018356968.1"/>
</dbReference>
<organism evidence="1 2">
    <name type="scientific">Ogataea polymorpha</name>
    <dbReference type="NCBI Taxonomy" id="460523"/>
    <lineage>
        <taxon>Eukaryota</taxon>
        <taxon>Fungi</taxon>
        <taxon>Dikarya</taxon>
        <taxon>Ascomycota</taxon>
        <taxon>Saccharomycotina</taxon>
        <taxon>Pichiomycetes</taxon>
        <taxon>Pichiales</taxon>
        <taxon>Pichiaceae</taxon>
        <taxon>Ogataea</taxon>
    </lineage>
</organism>
<protein>
    <submittedName>
        <fullName evidence="1">Uncharacterized protein</fullName>
    </submittedName>
</protein>
<evidence type="ECO:0000313" key="2">
    <source>
        <dbReference type="Proteomes" id="UP000788993"/>
    </source>
</evidence>
<reference evidence="1" key="2">
    <citation type="submission" date="2021-01" db="EMBL/GenBank/DDBJ databases">
        <authorList>
            <person name="Schikora-Tamarit M.A."/>
        </authorList>
    </citation>
    <scope>NUCLEOTIDE SEQUENCE</scope>
    <source>
        <strain evidence="1">NCAIM Y.01608</strain>
    </source>
</reference>
<dbReference type="InterPro" id="IPR055334">
    <property type="entry name" value="PEX8-like"/>
</dbReference>
<gene>
    <name evidence="1" type="ORF">OGATHE_003073</name>
</gene>
<dbReference type="PANTHER" id="PTHR39214:SF1">
    <property type="entry name" value="MICROBODY (PEROXISOME) BIOGENESIS PROTEIN PEROXIN 8 (EUROFUNG)"/>
    <property type="match status" value="1"/>
</dbReference>
<accession>A0A1B7SD96</accession>
<dbReference type="PANTHER" id="PTHR39214">
    <property type="entry name" value="MICROBODY (PEROXISOME) BIOGENESIS PROTEIN PEROXIN 8 (EUROFUNG)"/>
    <property type="match status" value="1"/>
</dbReference>
<name>A0A1B7SD96_9ASCO</name>
<keyword evidence="2" id="KW-1185">Reference proteome</keyword>
<evidence type="ECO:0000313" key="1">
    <source>
        <dbReference type="EMBL" id="KAH3667550.1"/>
    </source>
</evidence>
<comment type="caution">
    <text evidence="1">The sequence shown here is derived from an EMBL/GenBank/DDBJ whole genome shotgun (WGS) entry which is preliminary data.</text>
</comment>
<sequence>MQPWYHKLGRQGRQLAEQWQADAEPWGVATPTPLDYLFDELTAPKPSTTPDKVLSYLAYYYPKLKNENNVELLTLCFLRCPLFFNDAQLVSFSDNYRVIECFKYITDKKFQISQPTLPFYRFYNALFGALAKVVADSACAWKVVPVAVGCLLSVDSRNDYDRYPEHFQLIATVDAKLVDMAAHTLERSMDGPLSNDLLCLNVVALSCVQDKLVDSQLLRILRVRSDILKILTELTFNSPYGLDNGRLLTKSNANTPIVVRHLNRISFLFTKLTSIHPKIALLADDLDLILNRIQTFSESVLSIPNPSETQWSTLRVVLFAQVMMFEGIMARFFQINNHSLNSTVLPTLCRKILTTLFNFNFVVDRIGTGGFESYNFVYASCLSTLTSYDIPTAETLIKCWTSSVAFKKVDNSATERGKLLFDLQFIENVVNLVSDSLKFEFIIPIVQDLIGNAQDQAVLESAHSVMLKYFTSVDTYNEAQLVDYTNNVKHVGAQLIDYLTLSLDQFPARLSLSQVGIIVETLAKITFPDTAVHECDPELYRELLLLVYNRCLVATSEELPNVQGPPKTRHGAFTSLLIRILPLIPFDEYQSWLERTLSLAFRTVGDERTYLLDLLWDSILGTNRHYPQKGYVGIQWWYEHVNESQEKAKL</sequence>
<dbReference type="EMBL" id="JAEUBD010001062">
    <property type="protein sequence ID" value="KAH3667550.1"/>
    <property type="molecule type" value="Genomic_DNA"/>
</dbReference>